<organism evidence="1">
    <name type="scientific">Arundo donax</name>
    <name type="common">Giant reed</name>
    <name type="synonym">Donax arundinaceus</name>
    <dbReference type="NCBI Taxonomy" id="35708"/>
    <lineage>
        <taxon>Eukaryota</taxon>
        <taxon>Viridiplantae</taxon>
        <taxon>Streptophyta</taxon>
        <taxon>Embryophyta</taxon>
        <taxon>Tracheophyta</taxon>
        <taxon>Spermatophyta</taxon>
        <taxon>Magnoliopsida</taxon>
        <taxon>Liliopsida</taxon>
        <taxon>Poales</taxon>
        <taxon>Poaceae</taxon>
        <taxon>PACMAD clade</taxon>
        <taxon>Arundinoideae</taxon>
        <taxon>Arundineae</taxon>
        <taxon>Arundo</taxon>
    </lineage>
</organism>
<dbReference type="AlphaFoldDB" id="A0A0A9DL84"/>
<reference evidence="1" key="1">
    <citation type="submission" date="2014-09" db="EMBL/GenBank/DDBJ databases">
        <authorList>
            <person name="Magalhaes I.L.F."/>
            <person name="Oliveira U."/>
            <person name="Santos F.R."/>
            <person name="Vidigal T.H.D.A."/>
            <person name="Brescovit A.D."/>
            <person name="Santos A.J."/>
        </authorList>
    </citation>
    <scope>NUCLEOTIDE SEQUENCE</scope>
    <source>
        <tissue evidence="1">Shoot tissue taken approximately 20 cm above the soil surface</tissue>
    </source>
</reference>
<evidence type="ECO:0000313" key="1">
    <source>
        <dbReference type="EMBL" id="JAD86425.1"/>
    </source>
</evidence>
<sequence length="56" mass="6582">MLGSVDHMKQEDQFSFFHVECGVFCTSLHRFSDDCFWEILTRSLVLYRLHTSHGTS</sequence>
<protein>
    <submittedName>
        <fullName evidence="1">Uncharacterized protein</fullName>
    </submittedName>
</protein>
<accession>A0A0A9DL84</accession>
<proteinExistence type="predicted"/>
<name>A0A0A9DL84_ARUDO</name>
<reference evidence="1" key="2">
    <citation type="journal article" date="2015" name="Data Brief">
        <title>Shoot transcriptome of the giant reed, Arundo donax.</title>
        <authorList>
            <person name="Barrero R.A."/>
            <person name="Guerrero F.D."/>
            <person name="Moolhuijzen P."/>
            <person name="Goolsby J.A."/>
            <person name="Tidwell J."/>
            <person name="Bellgard S.E."/>
            <person name="Bellgard M.I."/>
        </authorList>
    </citation>
    <scope>NUCLEOTIDE SEQUENCE</scope>
    <source>
        <tissue evidence="1">Shoot tissue taken approximately 20 cm above the soil surface</tissue>
    </source>
</reference>
<dbReference type="EMBL" id="GBRH01211470">
    <property type="protein sequence ID" value="JAD86425.1"/>
    <property type="molecule type" value="Transcribed_RNA"/>
</dbReference>